<keyword evidence="1" id="KW-0472">Membrane</keyword>
<dbReference type="Pfam" id="PF13163">
    <property type="entry name" value="DUF3999"/>
    <property type="match status" value="1"/>
</dbReference>
<keyword evidence="1" id="KW-1133">Transmembrane helix</keyword>
<keyword evidence="1" id="KW-0812">Transmembrane</keyword>
<dbReference type="InterPro" id="IPR025060">
    <property type="entry name" value="DUF3999"/>
</dbReference>
<evidence type="ECO:0008006" key="4">
    <source>
        <dbReference type="Google" id="ProtNLM"/>
    </source>
</evidence>
<keyword evidence="3" id="KW-1185">Reference proteome</keyword>
<organism evidence="2 3">
    <name type="scientific">Reichenbachiella faecimaris</name>
    <dbReference type="NCBI Taxonomy" id="692418"/>
    <lineage>
        <taxon>Bacteria</taxon>
        <taxon>Pseudomonadati</taxon>
        <taxon>Bacteroidota</taxon>
        <taxon>Cytophagia</taxon>
        <taxon>Cytophagales</taxon>
        <taxon>Reichenbachiellaceae</taxon>
        <taxon>Reichenbachiella</taxon>
    </lineage>
</organism>
<dbReference type="STRING" id="692418.SAMN04488029_0775"/>
<proteinExistence type="predicted"/>
<sequence>MMKKRISWLICLLIGLQAKGQDFKFEASLPTVADSGFHQVVLSPELLGQTQKNLSDLRVYDHAGEEQPYLVWKESEISTQSLFREYEITEKEYQEDAISYLIFSNKDKKAIDNVSFLVKNTDVKKRARLSGSNDLENWYVIKDNYLLHAMRSEEETSEMKILNFPLSDYAYFKLEINDNYRLPINILKVGYYDMQQAKGLTTSFQCPRIEQKDSAKVSYVKMTFSEPMYMEQLQFTVSGAEYFFRPAWVKVKRTGVNKQNKRYIYFESLGSFDLNSNSKNELSFEGTVGKEFLLEIDNRDNQSLIVESIQAAYLNRYVVVDLLPSAKYTLNFGDEQLRKPDYDLKQFADQIPSDLTRINHQAVVAIQPEEDQVAESGFWNNKYLVWLVIAVVGFGLTYISLKMVKEIGG</sequence>
<name>A0A1W2G6X7_REIFA</name>
<dbReference type="Proteomes" id="UP000192472">
    <property type="component" value="Unassembled WGS sequence"/>
</dbReference>
<feature type="transmembrane region" description="Helical" evidence="1">
    <location>
        <begin position="383"/>
        <end position="401"/>
    </location>
</feature>
<dbReference type="OrthoDB" id="994644at2"/>
<protein>
    <recommendedName>
        <fullName evidence="4">DUF3999 domain-containing protein</fullName>
    </recommendedName>
</protein>
<evidence type="ECO:0000313" key="3">
    <source>
        <dbReference type="Proteomes" id="UP000192472"/>
    </source>
</evidence>
<dbReference type="AlphaFoldDB" id="A0A1W2G6X7"/>
<accession>A0A1W2G6X7</accession>
<reference evidence="2 3" key="1">
    <citation type="submission" date="2017-04" db="EMBL/GenBank/DDBJ databases">
        <authorList>
            <person name="Afonso C.L."/>
            <person name="Miller P.J."/>
            <person name="Scott M.A."/>
            <person name="Spackman E."/>
            <person name="Goraichik I."/>
            <person name="Dimitrov K.M."/>
            <person name="Suarez D.L."/>
            <person name="Swayne D.E."/>
        </authorList>
    </citation>
    <scope>NUCLEOTIDE SEQUENCE [LARGE SCALE GENOMIC DNA]</scope>
    <source>
        <strain evidence="2 3">DSM 26133</strain>
    </source>
</reference>
<evidence type="ECO:0000256" key="1">
    <source>
        <dbReference type="SAM" id="Phobius"/>
    </source>
</evidence>
<evidence type="ECO:0000313" key="2">
    <source>
        <dbReference type="EMBL" id="SMD32430.1"/>
    </source>
</evidence>
<dbReference type="RefSeq" id="WP_139793731.1">
    <property type="nucleotide sequence ID" value="NZ_FWYF01000001.1"/>
</dbReference>
<dbReference type="EMBL" id="FWYF01000001">
    <property type="protein sequence ID" value="SMD32430.1"/>
    <property type="molecule type" value="Genomic_DNA"/>
</dbReference>
<gene>
    <name evidence="2" type="ORF">SAMN04488029_0775</name>
</gene>